<dbReference type="PANTHER" id="PTHR21146">
    <property type="entry name" value="MEF2B PROTEIN"/>
    <property type="match status" value="1"/>
</dbReference>
<keyword evidence="4" id="KW-0458">Lysosome</keyword>
<proteinExistence type="inferred from homology"/>
<keyword evidence="7" id="KW-1185">Reference proteome</keyword>
<accession>A0A9Q0MG82</accession>
<gene>
    <name evidence="6" type="ORF">RDWZM_003769</name>
</gene>
<comment type="caution">
    <text evidence="6">The sequence shown here is derived from an EMBL/GenBank/DDBJ whole genome shotgun (WGS) entry which is preliminary data.</text>
</comment>
<dbReference type="OMA" id="ACYRIQE"/>
<feature type="region of interest" description="Disordered" evidence="5">
    <location>
        <begin position="216"/>
        <end position="243"/>
    </location>
</feature>
<dbReference type="GO" id="GO:0099078">
    <property type="term" value="C:BORC complex"/>
    <property type="evidence" value="ECO:0007669"/>
    <property type="project" value="TreeGrafter"/>
</dbReference>
<evidence type="ECO:0000313" key="6">
    <source>
        <dbReference type="EMBL" id="KAJ6225224.1"/>
    </source>
</evidence>
<dbReference type="Proteomes" id="UP001142055">
    <property type="component" value="Chromosome 1"/>
</dbReference>
<evidence type="ECO:0000313" key="7">
    <source>
        <dbReference type="Proteomes" id="UP001142055"/>
    </source>
</evidence>
<name>A0A9Q0MG82_BLOTA</name>
<evidence type="ECO:0008006" key="8">
    <source>
        <dbReference type="Google" id="ProtNLM"/>
    </source>
</evidence>
<dbReference type="PANTHER" id="PTHR21146:SF0">
    <property type="entry name" value="BLOC-1-RELATED COMPLEX SUBUNIT 8"/>
    <property type="match status" value="1"/>
</dbReference>
<evidence type="ECO:0000256" key="3">
    <source>
        <dbReference type="ARBA" id="ARBA00023136"/>
    </source>
</evidence>
<comment type="subcellular location">
    <subcellularLocation>
        <location evidence="1">Lysosome membrane</location>
    </subcellularLocation>
</comment>
<sequence length="243" mass="27765">MISSNNINIYSDPDLNRKVKKTCDKITENLYVASNEPMLACYRIQEHVHKTIPLLTEKMLQMRKNETELKGLLYDIEYSQSTIKSFNNCSESFMSIHKMLKDCVFYKQQIDYNESVKQRVQNRIIQEQESQESQTSPSRSLPTTSRIGVSKKSSNTFNRFSTSFDFSSASFPINIASSVSADLKDLKSLISQFTSNNIQHHGKERTSVVASNSLSETQALDEENSLQDQQPIHLNNDNEIDDS</sequence>
<comment type="similarity">
    <text evidence="2">Belongs to the BORCS8 family.</text>
</comment>
<dbReference type="GO" id="GO:0005765">
    <property type="term" value="C:lysosomal membrane"/>
    <property type="evidence" value="ECO:0007669"/>
    <property type="project" value="UniProtKB-SubCell"/>
</dbReference>
<evidence type="ECO:0000256" key="5">
    <source>
        <dbReference type="SAM" id="MobiDB-lite"/>
    </source>
</evidence>
<evidence type="ECO:0000256" key="2">
    <source>
        <dbReference type="ARBA" id="ARBA00010463"/>
    </source>
</evidence>
<dbReference type="EMBL" id="JAPWDV010000001">
    <property type="protein sequence ID" value="KAJ6225224.1"/>
    <property type="molecule type" value="Genomic_DNA"/>
</dbReference>
<dbReference type="InterPro" id="IPR019320">
    <property type="entry name" value="BORCS8"/>
</dbReference>
<evidence type="ECO:0000256" key="1">
    <source>
        <dbReference type="ARBA" id="ARBA00004656"/>
    </source>
</evidence>
<reference evidence="6" key="1">
    <citation type="submission" date="2022-12" db="EMBL/GenBank/DDBJ databases">
        <title>Genome assemblies of Blomia tropicalis.</title>
        <authorList>
            <person name="Cui Y."/>
        </authorList>
    </citation>
    <scope>NUCLEOTIDE SEQUENCE</scope>
    <source>
        <tissue evidence="6">Adult mites</tissue>
    </source>
</reference>
<feature type="compositionally biased region" description="Low complexity" evidence="5">
    <location>
        <begin position="127"/>
        <end position="146"/>
    </location>
</feature>
<evidence type="ECO:0000256" key="4">
    <source>
        <dbReference type="ARBA" id="ARBA00023228"/>
    </source>
</evidence>
<keyword evidence="3" id="KW-0472">Membrane</keyword>
<dbReference type="AlphaFoldDB" id="A0A9Q0MG82"/>
<protein>
    <recommendedName>
        <fullName evidence="8">BLOC-1-related complex subunit 8 homolog</fullName>
    </recommendedName>
</protein>
<feature type="region of interest" description="Disordered" evidence="5">
    <location>
        <begin position="126"/>
        <end position="148"/>
    </location>
</feature>
<feature type="compositionally biased region" description="Polar residues" evidence="5">
    <location>
        <begin position="226"/>
        <end position="237"/>
    </location>
</feature>
<organism evidence="6 7">
    <name type="scientific">Blomia tropicalis</name>
    <name type="common">Mite</name>
    <dbReference type="NCBI Taxonomy" id="40697"/>
    <lineage>
        <taxon>Eukaryota</taxon>
        <taxon>Metazoa</taxon>
        <taxon>Ecdysozoa</taxon>
        <taxon>Arthropoda</taxon>
        <taxon>Chelicerata</taxon>
        <taxon>Arachnida</taxon>
        <taxon>Acari</taxon>
        <taxon>Acariformes</taxon>
        <taxon>Sarcoptiformes</taxon>
        <taxon>Astigmata</taxon>
        <taxon>Glycyphagoidea</taxon>
        <taxon>Echimyopodidae</taxon>
        <taxon>Blomia</taxon>
    </lineage>
</organism>
<dbReference type="Pfam" id="PF10167">
    <property type="entry name" value="BORCS8"/>
    <property type="match status" value="1"/>
</dbReference>